<evidence type="ECO:0000256" key="1">
    <source>
        <dbReference type="SAM" id="MobiDB-lite"/>
    </source>
</evidence>
<dbReference type="Proteomes" id="UP001454036">
    <property type="component" value="Unassembled WGS sequence"/>
</dbReference>
<gene>
    <name evidence="2" type="ORF">LIER_27064</name>
</gene>
<feature type="region of interest" description="Disordered" evidence="1">
    <location>
        <begin position="76"/>
        <end position="103"/>
    </location>
</feature>
<comment type="caution">
    <text evidence="2">The sequence shown here is derived from an EMBL/GenBank/DDBJ whole genome shotgun (WGS) entry which is preliminary data.</text>
</comment>
<organism evidence="2 3">
    <name type="scientific">Lithospermum erythrorhizon</name>
    <name type="common">Purple gromwell</name>
    <name type="synonym">Lithospermum officinale var. erythrorhizon</name>
    <dbReference type="NCBI Taxonomy" id="34254"/>
    <lineage>
        <taxon>Eukaryota</taxon>
        <taxon>Viridiplantae</taxon>
        <taxon>Streptophyta</taxon>
        <taxon>Embryophyta</taxon>
        <taxon>Tracheophyta</taxon>
        <taxon>Spermatophyta</taxon>
        <taxon>Magnoliopsida</taxon>
        <taxon>eudicotyledons</taxon>
        <taxon>Gunneridae</taxon>
        <taxon>Pentapetalae</taxon>
        <taxon>asterids</taxon>
        <taxon>lamiids</taxon>
        <taxon>Boraginales</taxon>
        <taxon>Boraginaceae</taxon>
        <taxon>Boraginoideae</taxon>
        <taxon>Lithospermeae</taxon>
        <taxon>Lithospermum</taxon>
    </lineage>
</organism>
<accession>A0AAV3RAR6</accession>
<sequence>MRILKWEPDFSPFQSGPIRVDPLNVNRDHSRQCVAEVNNADHVFDKRSHPSVNGDKVFDKRSQSVIPIAEVFVKLPDPTLPKNTAPSSSSAGYSNNHRKKVAHSQVWKPINSTGAQNTLEQNTSKQGNNDTSLHKVDGKIDASILKADLSNLDQGPALSNSRMMHTVIEEDEQGLELSSAGQITETIVVADCEANRGIFSLDLARVEGRVVEHCEEVQGSTTSVLQQLDQVALQAPNDLSSGEQIRKVQLTIHIDSEIQDVDAINRSVGTECTSAELRNVAKCVGAEIQLPQIGSNISSTLKQIERVPAAELQAMKQEGKVIDIAVKGLIGDIGIVNTYSSPICNIEKLDASLKEVSRLRRHVKLYPKLLLHLHGLI</sequence>
<proteinExistence type="predicted"/>
<evidence type="ECO:0000313" key="2">
    <source>
        <dbReference type="EMBL" id="GAA0173452.1"/>
    </source>
</evidence>
<name>A0AAV3RAR6_LITER</name>
<keyword evidence="3" id="KW-1185">Reference proteome</keyword>
<reference evidence="2 3" key="1">
    <citation type="submission" date="2024-01" db="EMBL/GenBank/DDBJ databases">
        <title>The complete chloroplast genome sequence of Lithospermum erythrorhizon: insights into the phylogenetic relationship among Boraginaceae species and the maternal lineages of purple gromwells.</title>
        <authorList>
            <person name="Okada T."/>
            <person name="Watanabe K."/>
        </authorList>
    </citation>
    <scope>NUCLEOTIDE SEQUENCE [LARGE SCALE GENOMIC DNA]</scope>
</reference>
<feature type="compositionally biased region" description="Polar residues" evidence="1">
    <location>
        <begin position="81"/>
        <end position="95"/>
    </location>
</feature>
<dbReference type="EMBL" id="BAABME010008604">
    <property type="protein sequence ID" value="GAA0173452.1"/>
    <property type="molecule type" value="Genomic_DNA"/>
</dbReference>
<protein>
    <submittedName>
        <fullName evidence="2">Uncharacterized protein</fullName>
    </submittedName>
</protein>
<dbReference type="AlphaFoldDB" id="A0AAV3RAR6"/>
<evidence type="ECO:0000313" key="3">
    <source>
        <dbReference type="Proteomes" id="UP001454036"/>
    </source>
</evidence>